<dbReference type="EMBL" id="LR216287">
    <property type="protein sequence ID" value="VFJ13884.1"/>
    <property type="molecule type" value="Genomic_DNA"/>
</dbReference>
<keyword evidence="1" id="KW-0812">Transmembrane</keyword>
<protein>
    <submittedName>
        <fullName evidence="3">Efflux pump</fullName>
    </submittedName>
</protein>
<feature type="transmembrane region" description="Helical" evidence="1">
    <location>
        <begin position="318"/>
        <end position="334"/>
    </location>
</feature>
<feature type="transmembrane region" description="Helical" evidence="1">
    <location>
        <begin position="206"/>
        <end position="229"/>
    </location>
</feature>
<keyword evidence="1" id="KW-0472">Membrane</keyword>
<reference evidence="3 4" key="1">
    <citation type="submission" date="2019-02" db="EMBL/GenBank/DDBJ databases">
        <authorList>
            <person name="Lehtovirta-Morley E L."/>
        </authorList>
    </citation>
    <scope>NUCLEOTIDE SEQUENCE [LARGE SCALE GENOMIC DNA]</scope>
    <source>
        <strain evidence="3">NFRAN1</strain>
    </source>
</reference>
<organism evidence="3 4">
    <name type="scientific">Candidatus Nitrosocosmicus franklandianus</name>
    <dbReference type="NCBI Taxonomy" id="1798806"/>
    <lineage>
        <taxon>Archaea</taxon>
        <taxon>Nitrososphaerota</taxon>
        <taxon>Nitrososphaeria</taxon>
        <taxon>Nitrososphaerales</taxon>
        <taxon>Nitrososphaeraceae</taxon>
        <taxon>Candidatus Nitrosocosmicus</taxon>
    </lineage>
</organism>
<name>A0A484IFY9_9ARCH</name>
<dbReference type="KEGG" id="nfn:NFRAN_1562"/>
<evidence type="ECO:0000313" key="4">
    <source>
        <dbReference type="Proteomes" id="UP000294299"/>
    </source>
</evidence>
<gene>
    <name evidence="3" type="ORF">NFRAN_1562</name>
</gene>
<accession>A0A484IFY9</accession>
<dbReference type="InterPro" id="IPR058486">
    <property type="entry name" value="DUF8173"/>
</dbReference>
<proteinExistence type="predicted"/>
<feature type="transmembrane region" description="Helical" evidence="1">
    <location>
        <begin position="276"/>
        <end position="297"/>
    </location>
</feature>
<keyword evidence="4" id="KW-1185">Reference proteome</keyword>
<evidence type="ECO:0000313" key="3">
    <source>
        <dbReference type="EMBL" id="VFJ13884.1"/>
    </source>
</evidence>
<dbReference type="AlphaFoldDB" id="A0A484IFY9"/>
<dbReference type="Proteomes" id="UP000294299">
    <property type="component" value="Chromosome NFRAN"/>
</dbReference>
<feature type="transmembrane region" description="Helical" evidence="1">
    <location>
        <begin position="29"/>
        <end position="47"/>
    </location>
</feature>
<dbReference type="Pfam" id="PF26514">
    <property type="entry name" value="DUF8173"/>
    <property type="match status" value="1"/>
</dbReference>
<keyword evidence="1" id="KW-1133">Transmembrane helix</keyword>
<feature type="transmembrane region" description="Helical" evidence="1">
    <location>
        <begin position="340"/>
        <end position="357"/>
    </location>
</feature>
<feature type="transmembrane region" description="Helical" evidence="1">
    <location>
        <begin position="249"/>
        <end position="270"/>
    </location>
</feature>
<sequence>MESFYPICMDLYRYCCLSRKIGTFVRIRYFFLICCMMTLTLVPLLVIPGNPSFALQVISGNRISVQELIEDDVVIFGETVYIDAPTKGAIIFANIIHVNAPIDGDLFAAGGQVRVNTDVSGKIVSSGNTIDLGGKSTNAILAANNVHFNPNSVIIKDAYVAGGTIDNEGNISGQLVAMTDNFQNKGIVGDLEIMRQNTIIPDIQGWLNLFGILFIIGFAILGVILVKLLPNQFESVRLVMKKSLIKNTVIGFLLIILFVVVIILSAITIVGMPVSAFGLLILLIGLTFSSLIVSFALGKKILELLGQKSSRDINNISSFLIGFVIINLLYIVPIPYFGQIAQVIVVSMGFGSIYYAVRKSRSSAVSNDL</sequence>
<evidence type="ECO:0000256" key="1">
    <source>
        <dbReference type="SAM" id="Phobius"/>
    </source>
</evidence>
<feature type="domain" description="DUF8173" evidence="2">
    <location>
        <begin position="215"/>
        <end position="359"/>
    </location>
</feature>
<evidence type="ECO:0000259" key="2">
    <source>
        <dbReference type="Pfam" id="PF26514"/>
    </source>
</evidence>